<name>A0A0V0YU57_TRIBR</name>
<dbReference type="EMBL" id="JYDI01006161">
    <property type="protein sequence ID" value="KRY03822.1"/>
    <property type="molecule type" value="Genomic_DNA"/>
</dbReference>
<sequence length="48" mass="5332">MLATLPYEEPPSDLHPGKINVRMLATLPYEEPPSALHPGKIKWIGHSV</sequence>
<dbReference type="Proteomes" id="UP000054653">
    <property type="component" value="Unassembled WGS sequence"/>
</dbReference>
<evidence type="ECO:0000313" key="1">
    <source>
        <dbReference type="EMBL" id="KRY03822.1"/>
    </source>
</evidence>
<reference evidence="1 2" key="1">
    <citation type="submission" date="2015-01" db="EMBL/GenBank/DDBJ databases">
        <title>Evolution of Trichinella species and genotypes.</title>
        <authorList>
            <person name="Korhonen P.K."/>
            <person name="Edoardo P."/>
            <person name="Giuseppe L.R."/>
            <person name="Gasser R.B."/>
        </authorList>
    </citation>
    <scope>NUCLEOTIDE SEQUENCE [LARGE SCALE GENOMIC DNA]</scope>
    <source>
        <strain evidence="1">ISS120</strain>
    </source>
</reference>
<keyword evidence="2" id="KW-1185">Reference proteome</keyword>
<gene>
    <name evidence="1" type="ORF">T03_15365</name>
</gene>
<protein>
    <submittedName>
        <fullName evidence="1">Uncharacterized protein</fullName>
    </submittedName>
</protein>
<dbReference type="AlphaFoldDB" id="A0A0V0YU57"/>
<comment type="caution">
    <text evidence="1">The sequence shown here is derived from an EMBL/GenBank/DDBJ whole genome shotgun (WGS) entry which is preliminary data.</text>
</comment>
<evidence type="ECO:0000313" key="2">
    <source>
        <dbReference type="Proteomes" id="UP000054653"/>
    </source>
</evidence>
<organism evidence="1 2">
    <name type="scientific">Trichinella britovi</name>
    <name type="common">Parasitic roundworm</name>
    <dbReference type="NCBI Taxonomy" id="45882"/>
    <lineage>
        <taxon>Eukaryota</taxon>
        <taxon>Metazoa</taxon>
        <taxon>Ecdysozoa</taxon>
        <taxon>Nematoda</taxon>
        <taxon>Enoplea</taxon>
        <taxon>Dorylaimia</taxon>
        <taxon>Trichinellida</taxon>
        <taxon>Trichinellidae</taxon>
        <taxon>Trichinella</taxon>
    </lineage>
</organism>
<proteinExistence type="predicted"/>
<accession>A0A0V0YU57</accession>